<dbReference type="SUPFAM" id="SSF56672">
    <property type="entry name" value="DNA/RNA polymerases"/>
    <property type="match status" value="1"/>
</dbReference>
<protein>
    <recommendedName>
        <fullName evidence="1">Reverse transcriptase domain-containing protein</fullName>
    </recommendedName>
</protein>
<proteinExistence type="predicted"/>
<dbReference type="AlphaFoldDB" id="A0A803NB48"/>
<evidence type="ECO:0000313" key="3">
    <source>
        <dbReference type="Proteomes" id="UP000596660"/>
    </source>
</evidence>
<dbReference type="Gramene" id="AUR62043257-RA">
    <property type="protein sequence ID" value="AUR62043257-RA:cds"/>
    <property type="gene ID" value="AUR62043257"/>
</dbReference>
<dbReference type="InterPro" id="IPR043502">
    <property type="entry name" value="DNA/RNA_pol_sf"/>
</dbReference>
<dbReference type="InterPro" id="IPR052343">
    <property type="entry name" value="Retrotransposon-Effector_Assoc"/>
</dbReference>
<dbReference type="Proteomes" id="UP000596660">
    <property type="component" value="Unplaced"/>
</dbReference>
<keyword evidence="3" id="KW-1185">Reference proteome</keyword>
<accession>A0A803NB48</accession>
<reference evidence="2" key="2">
    <citation type="submission" date="2021-03" db="UniProtKB">
        <authorList>
            <consortium name="EnsemblPlants"/>
        </authorList>
    </citation>
    <scope>IDENTIFICATION</scope>
</reference>
<organism evidence="2 3">
    <name type="scientific">Chenopodium quinoa</name>
    <name type="common">Quinoa</name>
    <dbReference type="NCBI Taxonomy" id="63459"/>
    <lineage>
        <taxon>Eukaryota</taxon>
        <taxon>Viridiplantae</taxon>
        <taxon>Streptophyta</taxon>
        <taxon>Embryophyta</taxon>
        <taxon>Tracheophyta</taxon>
        <taxon>Spermatophyta</taxon>
        <taxon>Magnoliopsida</taxon>
        <taxon>eudicotyledons</taxon>
        <taxon>Gunneridae</taxon>
        <taxon>Pentapetalae</taxon>
        <taxon>Caryophyllales</taxon>
        <taxon>Chenopodiaceae</taxon>
        <taxon>Chenopodioideae</taxon>
        <taxon>Atripliceae</taxon>
        <taxon>Chenopodium</taxon>
    </lineage>
</organism>
<dbReference type="EnsemblPlants" id="AUR62043257-RA">
    <property type="protein sequence ID" value="AUR62043257-RA:cds"/>
    <property type="gene ID" value="AUR62043257"/>
</dbReference>
<sequence length="204" mass="23887">MKQASMVEDFRPISLCNPLYKIISKFLVNRLKDVLPDVIGDFQNAFVPGRVMMDNCYIAHEILNQVKSRKKRGIFEAILKIDLSKAYDRVCWDLVENILIRMEFPNKWRKWLNICIKSVSYAVLINGEPTEFFKSKAGLRQGYPLSPYLFILVMEVLSRKFVKLKEEGDQRGIRTARRALEINHLFFADDALFCLKLHRMPIEL</sequence>
<dbReference type="InterPro" id="IPR000477">
    <property type="entry name" value="RT_dom"/>
</dbReference>
<evidence type="ECO:0000313" key="2">
    <source>
        <dbReference type="EnsemblPlants" id="AUR62043257-RA:cds"/>
    </source>
</evidence>
<dbReference type="PANTHER" id="PTHR46890">
    <property type="entry name" value="NON-LTR RETROLELEMENT REVERSE TRANSCRIPTASE-LIKE PROTEIN-RELATED"/>
    <property type="match status" value="1"/>
</dbReference>
<dbReference type="Pfam" id="PF00078">
    <property type="entry name" value="RVT_1"/>
    <property type="match status" value="1"/>
</dbReference>
<feature type="domain" description="Reverse transcriptase" evidence="1">
    <location>
        <begin position="1"/>
        <end position="204"/>
    </location>
</feature>
<name>A0A803NB48_CHEQI</name>
<dbReference type="PROSITE" id="PS50878">
    <property type="entry name" value="RT_POL"/>
    <property type="match status" value="1"/>
</dbReference>
<reference evidence="2" key="1">
    <citation type="journal article" date="2017" name="Nature">
        <title>The genome of Chenopodium quinoa.</title>
        <authorList>
            <person name="Jarvis D.E."/>
            <person name="Ho Y.S."/>
            <person name="Lightfoot D.J."/>
            <person name="Schmoeckel S.M."/>
            <person name="Li B."/>
            <person name="Borm T.J.A."/>
            <person name="Ohyanagi H."/>
            <person name="Mineta K."/>
            <person name="Michell C.T."/>
            <person name="Saber N."/>
            <person name="Kharbatia N.M."/>
            <person name="Rupper R.R."/>
            <person name="Sharp A.R."/>
            <person name="Dally N."/>
            <person name="Boughton B.A."/>
            <person name="Woo Y.H."/>
            <person name="Gao G."/>
            <person name="Schijlen E.G.W.M."/>
            <person name="Guo X."/>
            <person name="Momin A.A."/>
            <person name="Negrao S."/>
            <person name="Al-Babili S."/>
            <person name="Gehring C."/>
            <person name="Roessner U."/>
            <person name="Jung C."/>
            <person name="Murphy K."/>
            <person name="Arold S.T."/>
            <person name="Gojobori T."/>
            <person name="van der Linden C.G."/>
            <person name="van Loo E.N."/>
            <person name="Jellen E.N."/>
            <person name="Maughan P.J."/>
            <person name="Tester M."/>
        </authorList>
    </citation>
    <scope>NUCLEOTIDE SEQUENCE [LARGE SCALE GENOMIC DNA]</scope>
    <source>
        <strain evidence="2">cv. PI 614886</strain>
    </source>
</reference>
<dbReference type="PANTHER" id="PTHR46890:SF48">
    <property type="entry name" value="RNA-DIRECTED DNA POLYMERASE"/>
    <property type="match status" value="1"/>
</dbReference>
<dbReference type="OMA" id="FSHHWIN"/>
<dbReference type="CDD" id="cd01650">
    <property type="entry name" value="RT_nLTR_like"/>
    <property type="match status" value="1"/>
</dbReference>
<evidence type="ECO:0000259" key="1">
    <source>
        <dbReference type="PROSITE" id="PS50878"/>
    </source>
</evidence>